<dbReference type="WBParaSite" id="BTMF_0000126401-mRNA-1">
    <property type="protein sequence ID" value="BTMF_0000126401-mRNA-1"/>
    <property type="gene ID" value="BTMF_0000126401"/>
</dbReference>
<organism evidence="4">
    <name type="scientific">Brugia timori</name>
    <dbReference type="NCBI Taxonomy" id="42155"/>
    <lineage>
        <taxon>Eukaryota</taxon>
        <taxon>Metazoa</taxon>
        <taxon>Ecdysozoa</taxon>
        <taxon>Nematoda</taxon>
        <taxon>Chromadorea</taxon>
        <taxon>Rhabditida</taxon>
        <taxon>Spirurina</taxon>
        <taxon>Spiruromorpha</taxon>
        <taxon>Filarioidea</taxon>
        <taxon>Onchocercidae</taxon>
        <taxon>Brugia</taxon>
    </lineage>
</organism>
<keyword evidence="1" id="KW-0677">Repeat</keyword>
<feature type="transmembrane region" description="Helical" evidence="2">
    <location>
        <begin position="20"/>
        <end position="46"/>
    </location>
</feature>
<feature type="domain" description="Nematode cuticle collagen N-terminal" evidence="3">
    <location>
        <begin position="19"/>
        <end position="69"/>
    </location>
</feature>
<keyword evidence="2" id="KW-0472">Membrane</keyword>
<dbReference type="SMART" id="SM01088">
    <property type="entry name" value="Col_cuticle_N"/>
    <property type="match status" value="1"/>
</dbReference>
<evidence type="ECO:0000313" key="4">
    <source>
        <dbReference type="WBParaSite" id="BTMF_0000126401-mRNA-1"/>
    </source>
</evidence>
<evidence type="ECO:0000259" key="3">
    <source>
        <dbReference type="SMART" id="SM01088"/>
    </source>
</evidence>
<reference evidence="4" key="1">
    <citation type="submission" date="2017-02" db="UniProtKB">
        <authorList>
            <consortium name="WormBaseParasite"/>
        </authorList>
    </citation>
    <scope>IDENTIFICATION</scope>
</reference>
<dbReference type="Pfam" id="PF01484">
    <property type="entry name" value="Col_cuticle_N"/>
    <property type="match status" value="1"/>
</dbReference>
<keyword evidence="2" id="KW-0812">Transmembrane</keyword>
<keyword evidence="2" id="KW-1133">Transmembrane helix</keyword>
<dbReference type="InterPro" id="IPR002486">
    <property type="entry name" value="Col_cuticle_N"/>
</dbReference>
<dbReference type="STRING" id="42155.A0A0R3Q4M4"/>
<dbReference type="AlphaFoldDB" id="A0A0R3Q4M4"/>
<protein>
    <submittedName>
        <fullName evidence="4">Col_cuticle_N domain-containing protein</fullName>
    </submittedName>
</protein>
<name>A0A0R3Q4M4_9BILA</name>
<dbReference type="GO" id="GO:0042302">
    <property type="term" value="F:structural constituent of cuticle"/>
    <property type="evidence" value="ECO:0007669"/>
    <property type="project" value="InterPro"/>
</dbReference>
<accession>A0A0R3Q4M4</accession>
<sequence length="141" mass="16100">MAWKMRKDLEHNEYRQMRRIAFLAVVVSTAAVISAVITLPMLYGFIQKLENHLLLETHFCVSIKMWSEITALQIGKKLFSRIKREWSFGKWMSSGSFYGDTGNGDGSNNDESSNNYGSIPIDPLLNGNYYGQCCTCHRVNH</sequence>
<proteinExistence type="predicted"/>
<evidence type="ECO:0000256" key="2">
    <source>
        <dbReference type="SAM" id="Phobius"/>
    </source>
</evidence>
<evidence type="ECO:0000256" key="1">
    <source>
        <dbReference type="ARBA" id="ARBA00022737"/>
    </source>
</evidence>